<feature type="active site" description="Proton donor" evidence="4">
    <location>
        <position position="96"/>
    </location>
</feature>
<dbReference type="PANTHER" id="PTHR11133">
    <property type="entry name" value="SACCHAROPINE DEHYDROGENASE"/>
    <property type="match status" value="1"/>
</dbReference>
<feature type="binding site" evidence="5">
    <location>
        <position position="212"/>
    </location>
    <ligand>
        <name>NAD(+)</name>
        <dbReference type="ChEBI" id="CHEBI:57540"/>
    </ligand>
</feature>
<dbReference type="AlphaFoldDB" id="A0A5N5ZZJ1"/>
<evidence type="ECO:0000256" key="1">
    <source>
        <dbReference type="ARBA" id="ARBA00005689"/>
    </source>
</evidence>
<evidence type="ECO:0000256" key="4">
    <source>
        <dbReference type="PIRSR" id="PIRSR018250-1"/>
    </source>
</evidence>
<protein>
    <submittedName>
        <fullName evidence="7">Saccharopine dehydrogenase</fullName>
    </submittedName>
</protein>
<name>A0A5N5ZZJ1_9ACTN</name>
<comment type="similarity">
    <text evidence="1">Belongs to the AlaDH/PNT family.</text>
</comment>
<feature type="binding site" evidence="5">
    <location>
        <position position="258"/>
    </location>
    <ligand>
        <name>NAD(+)</name>
        <dbReference type="ChEBI" id="CHEBI:57540"/>
    </ligand>
</feature>
<evidence type="ECO:0000313" key="8">
    <source>
        <dbReference type="Proteomes" id="UP000314251"/>
    </source>
</evidence>
<sequence>MPRTTGVRLRAETAPNERRTPLVPTDAASLIAEGLPVTVEESPQRAFPVEEYARVGCRVAPAHSWPDAGPGEVVLGLKEPAAPPDALTHRHVFFGHAYRGQHGGPALLRRFAAGGGTLLDLEYLTDDDGRRVTAFGEFAGYVGAALAVLHQRRRLTTPLTATTRPALDARLREHTGGARALVIGALGRSGRGARRALEVAGVPTTGWDQAETADLDRPALRAHDLLVNAVAPAAPGPPFLTPEDLPRPDRALTVVADVTCDVTSDRNRLPVNDRTTDWERPVRRLHSAPPLDVIAIDNLPSLLPRESSTTFSAGLLPHLRVLPDGSPVWDRSAEAFRRALATPDHPERGSDG</sequence>
<feature type="binding site" evidence="5">
    <location>
        <position position="130"/>
    </location>
    <ligand>
        <name>NAD(+)</name>
        <dbReference type="ChEBI" id="CHEBI:57540"/>
    </ligand>
</feature>
<dbReference type="OrthoDB" id="502334at2"/>
<dbReference type="Gene3D" id="3.40.50.720">
    <property type="entry name" value="NAD(P)-binding Rossmann-like Domain"/>
    <property type="match status" value="1"/>
</dbReference>
<dbReference type="PIRSF" id="PIRSF018250">
    <property type="entry name" value="Saccharopine_DH_Lys"/>
    <property type="match status" value="1"/>
</dbReference>
<gene>
    <name evidence="7" type="ORF">FH607_026750</name>
</gene>
<evidence type="ECO:0000256" key="5">
    <source>
        <dbReference type="PIRSR" id="PIRSR018250-3"/>
    </source>
</evidence>
<keyword evidence="3 5" id="KW-0520">NAD</keyword>
<dbReference type="GO" id="GO:0004754">
    <property type="term" value="F:saccharopine dehydrogenase (NAD+, L-lysine-forming) activity"/>
    <property type="evidence" value="ECO:0007669"/>
    <property type="project" value="InterPro"/>
</dbReference>
<feature type="binding site" evidence="5">
    <location>
        <begin position="296"/>
        <end position="299"/>
    </location>
    <ligand>
        <name>NAD(+)</name>
        <dbReference type="ChEBI" id="CHEBI:57540"/>
    </ligand>
</feature>
<keyword evidence="2" id="KW-0560">Oxidoreductase</keyword>
<evidence type="ECO:0000256" key="3">
    <source>
        <dbReference type="ARBA" id="ARBA00023027"/>
    </source>
</evidence>
<feature type="active site" description="Proton acceptor" evidence="4">
    <location>
        <position position="78"/>
    </location>
</feature>
<dbReference type="Proteomes" id="UP000314251">
    <property type="component" value="Unassembled WGS sequence"/>
</dbReference>
<dbReference type="InterPro" id="IPR027281">
    <property type="entry name" value="Lys1"/>
</dbReference>
<dbReference type="SUPFAM" id="SSF52283">
    <property type="entry name" value="Formate/glycerate dehydrogenase catalytic domain-like"/>
    <property type="match status" value="1"/>
</dbReference>
<dbReference type="Pfam" id="PF05222">
    <property type="entry name" value="AlaDh_PNT_N"/>
    <property type="match status" value="1"/>
</dbReference>
<feature type="domain" description="Alanine dehydrogenase/pyridine nucleotide transhydrogenase N-terminal" evidence="6">
    <location>
        <begin position="8"/>
        <end position="142"/>
    </location>
</feature>
<dbReference type="CDD" id="cd12188">
    <property type="entry name" value="SDH"/>
    <property type="match status" value="1"/>
</dbReference>
<dbReference type="PANTHER" id="PTHR11133:SF23">
    <property type="entry name" value="SACCHAROPINE DEHYDROGENASE [NAD(+), L-LYSINE-FORMING]"/>
    <property type="match status" value="1"/>
</dbReference>
<feature type="binding site" evidence="5">
    <location>
        <position position="208"/>
    </location>
    <ligand>
        <name>NAD(+)</name>
        <dbReference type="ChEBI" id="CHEBI:57540"/>
    </ligand>
</feature>
<dbReference type="InterPro" id="IPR007886">
    <property type="entry name" value="AlaDH/PNT_N"/>
</dbReference>
<evidence type="ECO:0000259" key="6">
    <source>
        <dbReference type="SMART" id="SM01003"/>
    </source>
</evidence>
<accession>A0A5N5ZZJ1</accession>
<dbReference type="GO" id="GO:0005737">
    <property type="term" value="C:cytoplasm"/>
    <property type="evidence" value="ECO:0007669"/>
    <property type="project" value="TreeGrafter"/>
</dbReference>
<proteinExistence type="inferred from homology"/>
<dbReference type="InterPro" id="IPR051168">
    <property type="entry name" value="AASS"/>
</dbReference>
<comment type="caution">
    <text evidence="7">The sequence shown here is derived from an EMBL/GenBank/DDBJ whole genome shotgun (WGS) entry which is preliminary data.</text>
</comment>
<organism evidence="7 8">
    <name type="scientific">Streptomyces mimosae</name>
    <dbReference type="NCBI Taxonomy" id="2586635"/>
    <lineage>
        <taxon>Bacteria</taxon>
        <taxon>Bacillati</taxon>
        <taxon>Actinomycetota</taxon>
        <taxon>Actinomycetes</taxon>
        <taxon>Kitasatosporales</taxon>
        <taxon>Streptomycetaceae</taxon>
        <taxon>Streptomyces</taxon>
    </lineage>
</organism>
<evidence type="ECO:0000313" key="7">
    <source>
        <dbReference type="EMBL" id="KAB8161233.1"/>
    </source>
</evidence>
<dbReference type="RefSeq" id="WP_139673848.1">
    <property type="nucleotide sequence ID" value="NZ_VDLY02000021.1"/>
</dbReference>
<dbReference type="SUPFAM" id="SSF51735">
    <property type="entry name" value="NAD(P)-binding Rossmann-fold domains"/>
    <property type="match status" value="1"/>
</dbReference>
<dbReference type="EMBL" id="VDLY02000021">
    <property type="protein sequence ID" value="KAB8161233.1"/>
    <property type="molecule type" value="Genomic_DNA"/>
</dbReference>
<keyword evidence="8" id="KW-1185">Reference proteome</keyword>
<dbReference type="GO" id="GO:0019878">
    <property type="term" value="P:lysine biosynthetic process via aminoadipic acid"/>
    <property type="evidence" value="ECO:0007669"/>
    <property type="project" value="TreeGrafter"/>
</dbReference>
<reference evidence="7" key="1">
    <citation type="submission" date="2019-10" db="EMBL/GenBank/DDBJ databases">
        <title>Nonomuraea sp. nov., isolated from Phyllanthus amarus.</title>
        <authorList>
            <person name="Klykleung N."/>
            <person name="Tanasupawat S."/>
        </authorList>
    </citation>
    <scope>NUCLEOTIDE SEQUENCE [LARGE SCALE GENOMIC DNA]</scope>
    <source>
        <strain evidence="7">3MP-10</strain>
    </source>
</reference>
<feature type="binding site" evidence="5">
    <location>
        <begin position="187"/>
        <end position="188"/>
    </location>
    <ligand>
        <name>NAD(+)</name>
        <dbReference type="ChEBI" id="CHEBI:57540"/>
    </ligand>
</feature>
<dbReference type="SMART" id="SM01003">
    <property type="entry name" value="AlaDh_PNT_N"/>
    <property type="match status" value="1"/>
</dbReference>
<evidence type="ECO:0000256" key="2">
    <source>
        <dbReference type="ARBA" id="ARBA00023002"/>
    </source>
</evidence>
<dbReference type="InterPro" id="IPR036291">
    <property type="entry name" value="NAD(P)-bd_dom_sf"/>
</dbReference>